<feature type="region of interest" description="Disordered" evidence="1">
    <location>
        <begin position="289"/>
        <end position="310"/>
    </location>
</feature>
<name>A0A1I8NUH8_STOCA</name>
<protein>
    <recommendedName>
        <fullName evidence="5">Protein commissureless</fullName>
    </recommendedName>
</protein>
<dbReference type="InterPro" id="IPR031878">
    <property type="entry name" value="Commissureless"/>
</dbReference>
<sequence>MAPSLNQDYSEDTTTMSPIITTTTITTDSLYTSSASPTIMDMWMSQLQKDHPEISFVVPSQHDNQHIDNMMNFKRLLEQVGNTAYDTFSADHQHSSLVDSLGQPITHEQISNSAVLNMADLKNNAMSGLERFFSGADMNSMINYLWVGVVTSLVILTVIFVLFSCYFYRKFREWKKCNKDIRAHLNNDMYPGTIVPCDPSSNPEAAYYQMDMPPPPCYTIATGLPTYDEALHHHQQHFAFGMKFIYPTLAAVHHQATNLMSSWEKYDMQNTKDQGKASTASSAAAVIGAKSSPSKQVGGKSSKCKLSQTSDGASESASELLLPPPSYDVAAASMAFLAPEEFSQGCDNVSIVMPFNKDATRTLDTASGDLTDVIAV</sequence>
<evidence type="ECO:0008006" key="5">
    <source>
        <dbReference type="Google" id="ProtNLM"/>
    </source>
</evidence>
<evidence type="ECO:0000313" key="4">
    <source>
        <dbReference type="Proteomes" id="UP000095300"/>
    </source>
</evidence>
<dbReference type="Pfam" id="PF15957">
    <property type="entry name" value="Comm"/>
    <property type="match status" value="1"/>
</dbReference>
<proteinExistence type="predicted"/>
<keyword evidence="2" id="KW-0472">Membrane</keyword>
<accession>A0A1I8NUH8</accession>
<feature type="transmembrane region" description="Helical" evidence="2">
    <location>
        <begin position="144"/>
        <end position="168"/>
    </location>
</feature>
<reference evidence="3" key="1">
    <citation type="submission" date="2020-05" db="UniProtKB">
        <authorList>
            <consortium name="EnsemblMetazoa"/>
        </authorList>
    </citation>
    <scope>IDENTIFICATION</scope>
    <source>
        <strain evidence="3">USDA</strain>
    </source>
</reference>
<dbReference type="Proteomes" id="UP000095300">
    <property type="component" value="Unassembled WGS sequence"/>
</dbReference>
<dbReference type="OrthoDB" id="7757137at2759"/>
<dbReference type="AlphaFoldDB" id="A0A1I8NUH8"/>
<evidence type="ECO:0000256" key="2">
    <source>
        <dbReference type="SAM" id="Phobius"/>
    </source>
</evidence>
<keyword evidence="4" id="KW-1185">Reference proteome</keyword>
<dbReference type="KEGG" id="scac:106090364"/>
<evidence type="ECO:0000256" key="1">
    <source>
        <dbReference type="SAM" id="MobiDB-lite"/>
    </source>
</evidence>
<dbReference type="EnsemblMetazoa" id="SCAU002139-RA">
    <property type="protein sequence ID" value="SCAU002139-PA"/>
    <property type="gene ID" value="SCAU002139"/>
</dbReference>
<dbReference type="STRING" id="35570.A0A1I8NUH8"/>
<evidence type="ECO:0000313" key="3">
    <source>
        <dbReference type="EnsemblMetazoa" id="SCAU002139-PA"/>
    </source>
</evidence>
<dbReference type="GO" id="GO:0007411">
    <property type="term" value="P:axon guidance"/>
    <property type="evidence" value="ECO:0007669"/>
    <property type="project" value="InterPro"/>
</dbReference>
<dbReference type="VEuPathDB" id="VectorBase:SCAU002139"/>
<organism evidence="3 4">
    <name type="scientific">Stomoxys calcitrans</name>
    <name type="common">Stable fly</name>
    <name type="synonym">Conops calcitrans</name>
    <dbReference type="NCBI Taxonomy" id="35570"/>
    <lineage>
        <taxon>Eukaryota</taxon>
        <taxon>Metazoa</taxon>
        <taxon>Ecdysozoa</taxon>
        <taxon>Arthropoda</taxon>
        <taxon>Hexapoda</taxon>
        <taxon>Insecta</taxon>
        <taxon>Pterygota</taxon>
        <taxon>Neoptera</taxon>
        <taxon>Endopterygota</taxon>
        <taxon>Diptera</taxon>
        <taxon>Brachycera</taxon>
        <taxon>Muscomorpha</taxon>
        <taxon>Muscoidea</taxon>
        <taxon>Muscidae</taxon>
        <taxon>Stomoxys</taxon>
    </lineage>
</organism>
<keyword evidence="2" id="KW-1133">Transmembrane helix</keyword>
<gene>
    <name evidence="3" type="primary">106090364</name>
</gene>
<keyword evidence="2" id="KW-0812">Transmembrane</keyword>